<proteinExistence type="predicted"/>
<dbReference type="STRING" id="445975.COLSTE_01929"/>
<feature type="region of interest" description="Disordered" evidence="1">
    <location>
        <begin position="17"/>
        <end position="39"/>
    </location>
</feature>
<keyword evidence="3" id="KW-1185">Reference proteome</keyword>
<gene>
    <name evidence="2" type="ORF">COLSTE_01929</name>
</gene>
<reference evidence="2 3" key="1">
    <citation type="submission" date="2008-10" db="EMBL/GenBank/DDBJ databases">
        <title>Draft genome sequence of Collinsella stercoris (DSM 13279).</title>
        <authorList>
            <person name="Sudarsanam P."/>
            <person name="Ley R."/>
            <person name="Guruge J."/>
            <person name="Turnbaugh P.J."/>
            <person name="Mahowald M."/>
            <person name="Liep D."/>
            <person name="Gordon J."/>
        </authorList>
    </citation>
    <scope>NUCLEOTIDE SEQUENCE [LARGE SCALE GENOMIC DNA]</scope>
    <source>
        <strain evidence="2 3">DSM 13279</strain>
    </source>
</reference>
<dbReference type="EMBL" id="ABXJ01000111">
    <property type="protein sequence ID" value="EEA89864.1"/>
    <property type="molecule type" value="Genomic_DNA"/>
</dbReference>
<evidence type="ECO:0000313" key="2">
    <source>
        <dbReference type="EMBL" id="EEA89864.1"/>
    </source>
</evidence>
<sequence length="60" mass="6495">MEACEPKDSRQNIFSCENSVRPHGTPTLQENDGAQASPMGCAGGHATGSVYWYLFEFTIG</sequence>
<evidence type="ECO:0000256" key="1">
    <source>
        <dbReference type="SAM" id="MobiDB-lite"/>
    </source>
</evidence>
<dbReference type="AlphaFoldDB" id="B6GCV2"/>
<dbReference type="HOGENOM" id="CLU_2933427_0_0_11"/>
<accession>B6GCV2</accession>
<name>B6GCV2_9ACTN</name>
<organism evidence="2 3">
    <name type="scientific">Collinsella stercoris DSM 13279</name>
    <dbReference type="NCBI Taxonomy" id="445975"/>
    <lineage>
        <taxon>Bacteria</taxon>
        <taxon>Bacillati</taxon>
        <taxon>Actinomycetota</taxon>
        <taxon>Coriobacteriia</taxon>
        <taxon>Coriobacteriales</taxon>
        <taxon>Coriobacteriaceae</taxon>
        <taxon>Collinsella</taxon>
    </lineage>
</organism>
<evidence type="ECO:0000313" key="3">
    <source>
        <dbReference type="Proteomes" id="UP000003560"/>
    </source>
</evidence>
<comment type="caution">
    <text evidence="2">The sequence shown here is derived from an EMBL/GenBank/DDBJ whole genome shotgun (WGS) entry which is preliminary data.</text>
</comment>
<dbReference type="Proteomes" id="UP000003560">
    <property type="component" value="Unassembled WGS sequence"/>
</dbReference>
<reference evidence="2 3" key="2">
    <citation type="submission" date="2008-10" db="EMBL/GenBank/DDBJ databases">
        <authorList>
            <person name="Fulton L."/>
            <person name="Clifton S."/>
            <person name="Fulton B."/>
            <person name="Xu J."/>
            <person name="Minx P."/>
            <person name="Pepin K.H."/>
            <person name="Johnson M."/>
            <person name="Thiruvilangam P."/>
            <person name="Bhonagiri V."/>
            <person name="Nash W.E."/>
            <person name="Mardis E.R."/>
            <person name="Wilson R.K."/>
        </authorList>
    </citation>
    <scope>NUCLEOTIDE SEQUENCE [LARGE SCALE GENOMIC DNA]</scope>
    <source>
        <strain evidence="2 3">DSM 13279</strain>
    </source>
</reference>
<protein>
    <submittedName>
        <fullName evidence="2">Uncharacterized protein</fullName>
    </submittedName>
</protein>